<dbReference type="AlphaFoldDB" id="A0A426ZZ40"/>
<feature type="region of interest" description="Disordered" evidence="1">
    <location>
        <begin position="33"/>
        <end position="102"/>
    </location>
</feature>
<dbReference type="InterPro" id="IPR021109">
    <property type="entry name" value="Peptidase_aspartic_dom_sf"/>
</dbReference>
<organism evidence="2 3">
    <name type="scientific">Ensete ventricosum</name>
    <name type="common">Abyssinian banana</name>
    <name type="synonym">Musa ensete</name>
    <dbReference type="NCBI Taxonomy" id="4639"/>
    <lineage>
        <taxon>Eukaryota</taxon>
        <taxon>Viridiplantae</taxon>
        <taxon>Streptophyta</taxon>
        <taxon>Embryophyta</taxon>
        <taxon>Tracheophyta</taxon>
        <taxon>Spermatophyta</taxon>
        <taxon>Magnoliopsida</taxon>
        <taxon>Liliopsida</taxon>
        <taxon>Zingiberales</taxon>
        <taxon>Musaceae</taxon>
        <taxon>Ensete</taxon>
    </lineage>
</organism>
<dbReference type="CDD" id="cd00303">
    <property type="entry name" value="retropepsin_like"/>
    <property type="match status" value="1"/>
</dbReference>
<evidence type="ECO:0000313" key="3">
    <source>
        <dbReference type="Proteomes" id="UP000287651"/>
    </source>
</evidence>
<dbReference type="EMBL" id="AMZH03004405">
    <property type="protein sequence ID" value="RRT69246.1"/>
    <property type="molecule type" value="Genomic_DNA"/>
</dbReference>
<gene>
    <name evidence="2" type="ORF">B296_00009755</name>
</gene>
<evidence type="ECO:0000256" key="1">
    <source>
        <dbReference type="SAM" id="MobiDB-lite"/>
    </source>
</evidence>
<dbReference type="Proteomes" id="UP000287651">
    <property type="component" value="Unassembled WGS sequence"/>
</dbReference>
<sequence>MALIDLISAKLEAFETRIEDRLRALFTEFRLGRSPTPRRSQRGESSNRKENPPERGTSDGLIVSTHKEPEDVDPEPEKEDAETADHQHHTCPSRPRQPAIHEGRRKLQPITILIGTGSTNNFIDNKVAARLTLWIEDCSRFDIKVADGRILNCNRKCPQVKLVLQSPEITVDFFLLPLDDYQVVLDIE</sequence>
<proteinExistence type="predicted"/>
<accession>A0A426ZZ40</accession>
<name>A0A426ZZ40_ENSVE</name>
<protein>
    <submittedName>
        <fullName evidence="2">Uncharacterized protein</fullName>
    </submittedName>
</protein>
<comment type="caution">
    <text evidence="2">The sequence shown here is derived from an EMBL/GenBank/DDBJ whole genome shotgun (WGS) entry which is preliminary data.</text>
</comment>
<feature type="compositionally biased region" description="Acidic residues" evidence="1">
    <location>
        <begin position="70"/>
        <end position="80"/>
    </location>
</feature>
<reference evidence="2 3" key="1">
    <citation type="journal article" date="2014" name="Agronomy (Basel)">
        <title>A Draft Genome Sequence for Ensete ventricosum, the Drought-Tolerant Tree Against Hunger.</title>
        <authorList>
            <person name="Harrison J."/>
            <person name="Moore K.A."/>
            <person name="Paszkiewicz K."/>
            <person name="Jones T."/>
            <person name="Grant M."/>
            <person name="Ambacheew D."/>
            <person name="Muzemil S."/>
            <person name="Studholme D.J."/>
        </authorList>
    </citation>
    <scope>NUCLEOTIDE SEQUENCE [LARGE SCALE GENOMIC DNA]</scope>
</reference>
<evidence type="ECO:0000313" key="2">
    <source>
        <dbReference type="EMBL" id="RRT69246.1"/>
    </source>
</evidence>
<dbReference type="Gene3D" id="2.40.70.10">
    <property type="entry name" value="Acid Proteases"/>
    <property type="match status" value="1"/>
</dbReference>
<dbReference type="Pfam" id="PF08284">
    <property type="entry name" value="RVP_2"/>
    <property type="match status" value="1"/>
</dbReference>
<feature type="compositionally biased region" description="Basic and acidic residues" evidence="1">
    <location>
        <begin position="41"/>
        <end position="57"/>
    </location>
</feature>